<evidence type="ECO:0000313" key="3">
    <source>
        <dbReference type="Proteomes" id="UP000694412"/>
    </source>
</evidence>
<feature type="region of interest" description="Disordered" evidence="1">
    <location>
        <begin position="62"/>
        <end position="84"/>
    </location>
</feature>
<proteinExistence type="predicted"/>
<evidence type="ECO:0000256" key="1">
    <source>
        <dbReference type="SAM" id="MobiDB-lite"/>
    </source>
</evidence>
<dbReference type="Proteomes" id="UP000694412">
    <property type="component" value="Chromosome 2"/>
</dbReference>
<feature type="compositionally biased region" description="Basic and acidic residues" evidence="1">
    <location>
        <begin position="75"/>
        <end position="84"/>
    </location>
</feature>
<reference evidence="2" key="1">
    <citation type="submission" date="2015-11" db="EMBL/GenBank/DDBJ databases">
        <authorList>
            <consortium name="International Coturnix japonica Genome Analysis Consortium"/>
            <person name="Warren W."/>
            <person name="Burt D.W."/>
            <person name="Antin P.B."/>
            <person name="Lanford R."/>
            <person name="Gros J."/>
            <person name="Wilson R.K."/>
        </authorList>
    </citation>
    <scope>NUCLEOTIDE SEQUENCE [LARGE SCALE GENOMIC DNA]</scope>
</reference>
<name>A0A8C2TNS7_COTJA</name>
<evidence type="ECO:0000313" key="2">
    <source>
        <dbReference type="Ensembl" id="ENSCJPP00005015156.1"/>
    </source>
</evidence>
<dbReference type="Ensembl" id="ENSCJPT00005021531.1">
    <property type="protein sequence ID" value="ENSCJPP00005015156.1"/>
    <property type="gene ID" value="ENSCJPG00005012595.1"/>
</dbReference>
<protein>
    <submittedName>
        <fullName evidence="2">Uncharacterized protein</fullName>
    </submittedName>
</protein>
<organism evidence="2 3">
    <name type="scientific">Coturnix japonica</name>
    <name type="common">Japanese quail</name>
    <name type="synonym">Coturnix coturnix japonica</name>
    <dbReference type="NCBI Taxonomy" id="93934"/>
    <lineage>
        <taxon>Eukaryota</taxon>
        <taxon>Metazoa</taxon>
        <taxon>Chordata</taxon>
        <taxon>Craniata</taxon>
        <taxon>Vertebrata</taxon>
        <taxon>Euteleostomi</taxon>
        <taxon>Archelosauria</taxon>
        <taxon>Archosauria</taxon>
        <taxon>Dinosauria</taxon>
        <taxon>Saurischia</taxon>
        <taxon>Theropoda</taxon>
        <taxon>Coelurosauria</taxon>
        <taxon>Aves</taxon>
        <taxon>Neognathae</taxon>
        <taxon>Galloanserae</taxon>
        <taxon>Galliformes</taxon>
        <taxon>Phasianidae</taxon>
        <taxon>Perdicinae</taxon>
        <taxon>Coturnix</taxon>
    </lineage>
</organism>
<reference evidence="2" key="3">
    <citation type="submission" date="2025-09" db="UniProtKB">
        <authorList>
            <consortium name="Ensembl"/>
        </authorList>
    </citation>
    <scope>IDENTIFICATION</scope>
</reference>
<sequence length="84" mass="9242">SVVASLFRASHPARQTQMMKSCVSNLCDNQGMTNVVENQKSRPWKIRHEIVCSVILRVSAPCGVSSHQGNGTTEDLPRFSGEKL</sequence>
<dbReference type="AlphaFoldDB" id="A0A8C2TNS7"/>
<reference evidence="2" key="2">
    <citation type="submission" date="2025-08" db="UniProtKB">
        <authorList>
            <consortium name="Ensembl"/>
        </authorList>
    </citation>
    <scope>IDENTIFICATION</scope>
</reference>
<keyword evidence="3" id="KW-1185">Reference proteome</keyword>
<accession>A0A8C2TNS7</accession>